<evidence type="ECO:0000313" key="2">
    <source>
        <dbReference type="Proteomes" id="UP001164539"/>
    </source>
</evidence>
<name>A0ACC1YEL4_MELAZ</name>
<comment type="caution">
    <text evidence="1">The sequence shown here is derived from an EMBL/GenBank/DDBJ whole genome shotgun (WGS) entry which is preliminary data.</text>
</comment>
<evidence type="ECO:0000313" key="1">
    <source>
        <dbReference type="EMBL" id="KAJ4722090.1"/>
    </source>
</evidence>
<keyword evidence="2" id="KW-1185">Reference proteome</keyword>
<gene>
    <name evidence="1" type="ORF">OWV82_005651</name>
</gene>
<proteinExistence type="predicted"/>
<dbReference type="Proteomes" id="UP001164539">
    <property type="component" value="Chromosome 3"/>
</dbReference>
<reference evidence="1 2" key="1">
    <citation type="journal article" date="2023" name="Science">
        <title>Complex scaffold remodeling in plant triterpene biosynthesis.</title>
        <authorList>
            <person name="De La Pena R."/>
            <person name="Hodgson H."/>
            <person name="Liu J.C."/>
            <person name="Stephenson M.J."/>
            <person name="Martin A.C."/>
            <person name="Owen C."/>
            <person name="Harkess A."/>
            <person name="Leebens-Mack J."/>
            <person name="Jimenez L.E."/>
            <person name="Osbourn A."/>
            <person name="Sattely E.S."/>
        </authorList>
    </citation>
    <scope>NUCLEOTIDE SEQUENCE [LARGE SCALE GENOMIC DNA]</scope>
    <source>
        <strain evidence="2">cv. JPN11</strain>
        <tissue evidence="1">Leaf</tissue>
    </source>
</reference>
<sequence>MGVISTTQEFNSAIAPLRMFKAFIIDSNKLLPKLLPQFIKSIDLIQGTGGAGSIEQINFTEGSEYNSVKHRIEEVDEENLVCKYAMIEGDALGDKLEYIAYEVKFEAASNGGCICKMISNFHIIGNFQIKEEEIEAGKETVMGIYKVVEKYLLDNPQVYA</sequence>
<protein>
    <submittedName>
        <fullName evidence="1">Major allergen Pru ar 1-like</fullName>
    </submittedName>
</protein>
<dbReference type="EMBL" id="CM051396">
    <property type="protein sequence ID" value="KAJ4722090.1"/>
    <property type="molecule type" value="Genomic_DNA"/>
</dbReference>
<organism evidence="1 2">
    <name type="scientific">Melia azedarach</name>
    <name type="common">Chinaberry tree</name>
    <dbReference type="NCBI Taxonomy" id="155640"/>
    <lineage>
        <taxon>Eukaryota</taxon>
        <taxon>Viridiplantae</taxon>
        <taxon>Streptophyta</taxon>
        <taxon>Embryophyta</taxon>
        <taxon>Tracheophyta</taxon>
        <taxon>Spermatophyta</taxon>
        <taxon>Magnoliopsida</taxon>
        <taxon>eudicotyledons</taxon>
        <taxon>Gunneridae</taxon>
        <taxon>Pentapetalae</taxon>
        <taxon>rosids</taxon>
        <taxon>malvids</taxon>
        <taxon>Sapindales</taxon>
        <taxon>Meliaceae</taxon>
        <taxon>Melia</taxon>
    </lineage>
</organism>
<accession>A0ACC1YEL4</accession>